<gene>
    <name evidence="1" type="ORF">LPW39_02195</name>
</gene>
<reference evidence="1 2" key="1">
    <citation type="submission" date="2021-11" db="EMBL/GenBank/DDBJ databases">
        <title>Genome sequence.</title>
        <authorList>
            <person name="Sun Q."/>
        </authorList>
    </citation>
    <scope>NUCLEOTIDE SEQUENCE [LARGE SCALE GENOMIC DNA]</scope>
    <source>
        <strain evidence="1 2">KCTC 12005</strain>
    </source>
</reference>
<dbReference type="Proteomes" id="UP001199260">
    <property type="component" value="Unassembled WGS sequence"/>
</dbReference>
<proteinExistence type="predicted"/>
<evidence type="ECO:0000313" key="1">
    <source>
        <dbReference type="EMBL" id="MCD2163942.1"/>
    </source>
</evidence>
<dbReference type="RefSeq" id="WP_230770965.1">
    <property type="nucleotide sequence ID" value="NZ_JAJNCT010000005.1"/>
</dbReference>
<evidence type="ECO:0000313" key="2">
    <source>
        <dbReference type="Proteomes" id="UP001199260"/>
    </source>
</evidence>
<protein>
    <submittedName>
        <fullName evidence="1">Uncharacterized protein</fullName>
    </submittedName>
</protein>
<comment type="caution">
    <text evidence="1">The sequence shown here is derived from an EMBL/GenBank/DDBJ whole genome shotgun (WGS) entry which is preliminary data.</text>
</comment>
<name>A0AAW4XRJ6_9BURK</name>
<dbReference type="AlphaFoldDB" id="A0AAW4XRJ6"/>
<dbReference type="EMBL" id="JAJNCT010000005">
    <property type="protein sequence ID" value="MCD2163942.1"/>
    <property type="molecule type" value="Genomic_DNA"/>
</dbReference>
<sequence length="130" mass="14345">MIFCTGLKFRIFFYINAMNSEKQNIFCQPNLHTFCIETLLPKPLSGRACLPAAPLSTSPQAVTAAMGAVALRRSGRAGYVTKLLHLRICFPVWTALAPWHSGALEQQQAALYALKSLEISAKDRSINSYV</sequence>
<organism evidence="1 2">
    <name type="scientific">Comamonas koreensis</name>
    <dbReference type="NCBI Taxonomy" id="160825"/>
    <lineage>
        <taxon>Bacteria</taxon>
        <taxon>Pseudomonadati</taxon>
        <taxon>Pseudomonadota</taxon>
        <taxon>Betaproteobacteria</taxon>
        <taxon>Burkholderiales</taxon>
        <taxon>Comamonadaceae</taxon>
        <taxon>Comamonas</taxon>
    </lineage>
</organism>
<keyword evidence="2" id="KW-1185">Reference proteome</keyword>
<accession>A0AAW4XRJ6</accession>